<dbReference type="OrthoDB" id="5104848at2"/>
<protein>
    <submittedName>
        <fullName evidence="1">Uncharacterized protein</fullName>
    </submittedName>
</protein>
<sequence>MRITCPYCHSQANLTPNPAHADRISLPLYLLACSGCDRTSVRRDPVRRDPVRLPRVAFS</sequence>
<accession>A0A1G9AT70</accession>
<organism evidence="1 2">
    <name type="scientific">Cryobacterium psychrotolerans</name>
    <dbReference type="NCBI Taxonomy" id="386301"/>
    <lineage>
        <taxon>Bacteria</taxon>
        <taxon>Bacillati</taxon>
        <taxon>Actinomycetota</taxon>
        <taxon>Actinomycetes</taxon>
        <taxon>Micrococcales</taxon>
        <taxon>Microbacteriaceae</taxon>
        <taxon>Cryobacterium</taxon>
    </lineage>
</organism>
<name>A0A1G9AT70_9MICO</name>
<dbReference type="Proteomes" id="UP000198701">
    <property type="component" value="Unassembled WGS sequence"/>
</dbReference>
<keyword evidence="2" id="KW-1185">Reference proteome</keyword>
<evidence type="ECO:0000313" key="1">
    <source>
        <dbReference type="EMBL" id="SDK30074.1"/>
    </source>
</evidence>
<reference evidence="1 2" key="1">
    <citation type="submission" date="2016-10" db="EMBL/GenBank/DDBJ databases">
        <authorList>
            <person name="de Groot N.N."/>
        </authorList>
    </citation>
    <scope>NUCLEOTIDE SEQUENCE [LARGE SCALE GENOMIC DNA]</scope>
    <source>
        <strain evidence="1 2">CGMCC 1.5382</strain>
    </source>
</reference>
<proteinExistence type="predicted"/>
<gene>
    <name evidence="1" type="ORF">SAMN05216282_104231</name>
</gene>
<dbReference type="EMBL" id="FNFU01000004">
    <property type="protein sequence ID" value="SDK30074.1"/>
    <property type="molecule type" value="Genomic_DNA"/>
</dbReference>
<dbReference type="RefSeq" id="WP_134475362.1">
    <property type="nucleotide sequence ID" value="NZ_FNFU01000004.1"/>
</dbReference>
<dbReference type="AlphaFoldDB" id="A0A1G9AT70"/>
<evidence type="ECO:0000313" key="2">
    <source>
        <dbReference type="Proteomes" id="UP000198701"/>
    </source>
</evidence>